<evidence type="ECO:0000256" key="1">
    <source>
        <dbReference type="SAM" id="MobiDB-lite"/>
    </source>
</evidence>
<feature type="compositionally biased region" description="Low complexity" evidence="1">
    <location>
        <begin position="182"/>
        <end position="202"/>
    </location>
</feature>
<gene>
    <name evidence="3" type="ORF">SDC9_98933</name>
</gene>
<dbReference type="AlphaFoldDB" id="A0A645AGN4"/>
<accession>A0A645AGN4</accession>
<reference evidence="3" key="1">
    <citation type="submission" date="2019-08" db="EMBL/GenBank/DDBJ databases">
        <authorList>
            <person name="Kucharzyk K."/>
            <person name="Murdoch R.W."/>
            <person name="Higgins S."/>
            <person name="Loffler F."/>
        </authorList>
    </citation>
    <scope>NUCLEOTIDE SEQUENCE</scope>
</reference>
<feature type="transmembrane region" description="Helical" evidence="2">
    <location>
        <begin position="97"/>
        <end position="118"/>
    </location>
</feature>
<feature type="compositionally biased region" description="Pro residues" evidence="1">
    <location>
        <begin position="30"/>
        <end position="42"/>
    </location>
</feature>
<evidence type="ECO:0000313" key="3">
    <source>
        <dbReference type="EMBL" id="MPM52177.1"/>
    </source>
</evidence>
<feature type="region of interest" description="Disordered" evidence="1">
    <location>
        <begin position="1"/>
        <end position="71"/>
    </location>
</feature>
<name>A0A645AGN4_9ZZZZ</name>
<feature type="transmembrane region" description="Helical" evidence="2">
    <location>
        <begin position="215"/>
        <end position="237"/>
    </location>
</feature>
<sequence>MGDAPAGDRTMVRDAGETRLRPAVGAPEVDPAPRPPELPTPKPRAALPAGSTRQGHPVTGAKKDKDGSGWTHPKVTSIVAGAGAAATSTLIGGHLGVAGTVIGAAVASIITTLAVNIYENTLRNGVHRVRSAWKGHGDNPARSGPDGTAAAPDGTAVSPDGTTVIPDRTAVIGATAGEAAAFGAGDTSAPDDSTDDATTLTPGGRRLPIRLSRRTIVVIGLTALVATVLGLGVMVGLEHGSATPITPGTSRLAGTGSTSKSTGSDSSTTTQDHQSGTTTGTETGPGTATTTARATPSTVATPPRPSASSGASTGTSGGTSGDTSGTTGSGTTGDGSGRTSGNGTSGTTNGTTGSGSTGSTTGQ</sequence>
<proteinExistence type="predicted"/>
<feature type="region of interest" description="Disordered" evidence="1">
    <location>
        <begin position="182"/>
        <end position="204"/>
    </location>
</feature>
<feature type="region of interest" description="Disordered" evidence="1">
    <location>
        <begin position="133"/>
        <end position="163"/>
    </location>
</feature>
<feature type="compositionally biased region" description="Low complexity" evidence="1">
    <location>
        <begin position="254"/>
        <end position="314"/>
    </location>
</feature>
<organism evidence="3">
    <name type="scientific">bioreactor metagenome</name>
    <dbReference type="NCBI Taxonomy" id="1076179"/>
    <lineage>
        <taxon>unclassified sequences</taxon>
        <taxon>metagenomes</taxon>
        <taxon>ecological metagenomes</taxon>
    </lineage>
</organism>
<feature type="compositionally biased region" description="Basic and acidic residues" evidence="1">
    <location>
        <begin position="10"/>
        <end position="20"/>
    </location>
</feature>
<dbReference type="EMBL" id="VSSQ01013743">
    <property type="protein sequence ID" value="MPM52177.1"/>
    <property type="molecule type" value="Genomic_DNA"/>
</dbReference>
<keyword evidence="2" id="KW-1133">Transmembrane helix</keyword>
<evidence type="ECO:0000256" key="2">
    <source>
        <dbReference type="SAM" id="Phobius"/>
    </source>
</evidence>
<keyword evidence="2" id="KW-0472">Membrane</keyword>
<keyword evidence="2" id="KW-0812">Transmembrane</keyword>
<feature type="compositionally biased region" description="Gly residues" evidence="1">
    <location>
        <begin position="327"/>
        <end position="344"/>
    </location>
</feature>
<feature type="region of interest" description="Disordered" evidence="1">
    <location>
        <begin position="241"/>
        <end position="363"/>
    </location>
</feature>
<protein>
    <submittedName>
        <fullName evidence="3">Uncharacterized protein</fullName>
    </submittedName>
</protein>
<comment type="caution">
    <text evidence="3">The sequence shown here is derived from an EMBL/GenBank/DDBJ whole genome shotgun (WGS) entry which is preliminary data.</text>
</comment>